<dbReference type="GO" id="GO:0005886">
    <property type="term" value="C:plasma membrane"/>
    <property type="evidence" value="ECO:0007669"/>
    <property type="project" value="TreeGrafter"/>
</dbReference>
<reference evidence="2" key="2">
    <citation type="submission" date="2020-09" db="EMBL/GenBank/DDBJ databases">
        <authorList>
            <person name="Sun Q."/>
            <person name="Zhou Y."/>
        </authorList>
    </citation>
    <scope>NUCLEOTIDE SEQUENCE</scope>
    <source>
        <strain evidence="2">CGMCC 1.12827</strain>
    </source>
</reference>
<feature type="transmembrane region" description="Helical" evidence="1">
    <location>
        <begin position="77"/>
        <end position="96"/>
    </location>
</feature>
<comment type="caution">
    <text evidence="2">The sequence shown here is derived from an EMBL/GenBank/DDBJ whole genome shotgun (WGS) entry which is preliminary data.</text>
</comment>
<protein>
    <submittedName>
        <fullName evidence="2">Membrane protein</fullName>
    </submittedName>
</protein>
<accession>A0A916WZL6</accession>
<evidence type="ECO:0000256" key="1">
    <source>
        <dbReference type="SAM" id="Phobius"/>
    </source>
</evidence>
<feature type="transmembrane region" description="Helical" evidence="1">
    <location>
        <begin position="102"/>
        <end position="122"/>
    </location>
</feature>
<keyword evidence="1" id="KW-0472">Membrane</keyword>
<proteinExistence type="predicted"/>
<keyword evidence="3" id="KW-1185">Reference proteome</keyword>
<feature type="transmembrane region" description="Helical" evidence="1">
    <location>
        <begin position="45"/>
        <end position="65"/>
    </location>
</feature>
<dbReference type="InterPro" id="IPR005325">
    <property type="entry name" value="DUF308_memb"/>
</dbReference>
<feature type="transmembrane region" description="Helical" evidence="1">
    <location>
        <begin position="134"/>
        <end position="153"/>
    </location>
</feature>
<feature type="transmembrane region" description="Helical" evidence="1">
    <location>
        <begin position="159"/>
        <end position="178"/>
    </location>
</feature>
<dbReference type="RefSeq" id="WP_188588530.1">
    <property type="nucleotide sequence ID" value="NZ_BMGC01000045.1"/>
</dbReference>
<evidence type="ECO:0000313" key="2">
    <source>
        <dbReference type="EMBL" id="GGB45788.1"/>
    </source>
</evidence>
<organism evidence="2 3">
    <name type="scientific">Gordonia jinhuaensis</name>
    <dbReference type="NCBI Taxonomy" id="1517702"/>
    <lineage>
        <taxon>Bacteria</taxon>
        <taxon>Bacillati</taxon>
        <taxon>Actinomycetota</taxon>
        <taxon>Actinomycetes</taxon>
        <taxon>Mycobacteriales</taxon>
        <taxon>Gordoniaceae</taxon>
        <taxon>Gordonia</taxon>
    </lineage>
</organism>
<dbReference type="EMBL" id="BMGC01000045">
    <property type="protein sequence ID" value="GGB45788.1"/>
    <property type="molecule type" value="Genomic_DNA"/>
</dbReference>
<dbReference type="PANTHER" id="PTHR34989">
    <property type="entry name" value="PROTEIN HDED"/>
    <property type="match status" value="1"/>
</dbReference>
<gene>
    <name evidence="2" type="ORF">GCM10011489_36460</name>
</gene>
<reference evidence="2" key="1">
    <citation type="journal article" date="2014" name="Int. J. Syst. Evol. Microbiol.">
        <title>Complete genome sequence of Corynebacterium casei LMG S-19264T (=DSM 44701T), isolated from a smear-ripened cheese.</title>
        <authorList>
            <consortium name="US DOE Joint Genome Institute (JGI-PGF)"/>
            <person name="Walter F."/>
            <person name="Albersmeier A."/>
            <person name="Kalinowski J."/>
            <person name="Ruckert C."/>
        </authorList>
    </citation>
    <scope>NUCLEOTIDE SEQUENCE</scope>
    <source>
        <strain evidence="2">CGMCC 1.12827</strain>
    </source>
</reference>
<keyword evidence="1" id="KW-0812">Transmembrane</keyword>
<sequence length="187" mass="19985">MTEPSKLASLPDELVNSVRSAMIFTSVVGIIIGIIALVWPRGTLVVVAVLFGIALIITGLFRLYIAFAAPSVPGGFRVLYALLGFAILLLGIIALFHPGSSLWILGIFIGVSWIFDGIQSLFELDALSALTPKWFVVLSAVISILAGIVMLTLPTLAVATFLWVGAILLIVVSVINLFRLPKKRATV</sequence>
<name>A0A916WZL6_9ACTN</name>
<feature type="transmembrane region" description="Helical" evidence="1">
    <location>
        <begin position="21"/>
        <end position="39"/>
    </location>
</feature>
<dbReference type="Pfam" id="PF03729">
    <property type="entry name" value="DUF308"/>
    <property type="match status" value="2"/>
</dbReference>
<dbReference type="InterPro" id="IPR052712">
    <property type="entry name" value="Acid_resist_chaperone_HdeD"/>
</dbReference>
<evidence type="ECO:0000313" key="3">
    <source>
        <dbReference type="Proteomes" id="UP000621454"/>
    </source>
</evidence>
<dbReference type="AlphaFoldDB" id="A0A916WZL6"/>
<keyword evidence="1" id="KW-1133">Transmembrane helix</keyword>
<dbReference type="Proteomes" id="UP000621454">
    <property type="component" value="Unassembled WGS sequence"/>
</dbReference>
<dbReference type="PANTHER" id="PTHR34989:SF1">
    <property type="entry name" value="PROTEIN HDED"/>
    <property type="match status" value="1"/>
</dbReference>